<evidence type="ECO:0000256" key="4">
    <source>
        <dbReference type="PROSITE-ProRule" id="PRU00335"/>
    </source>
</evidence>
<gene>
    <name evidence="6" type="ORF">Adu01nite_81050</name>
</gene>
<keyword evidence="7" id="KW-1185">Reference proteome</keyword>
<dbReference type="Gene3D" id="1.10.357.10">
    <property type="entry name" value="Tetracycline Repressor, domain 2"/>
    <property type="match status" value="1"/>
</dbReference>
<proteinExistence type="predicted"/>
<keyword evidence="3" id="KW-0804">Transcription</keyword>
<evidence type="ECO:0000313" key="7">
    <source>
        <dbReference type="Proteomes" id="UP000637628"/>
    </source>
</evidence>
<dbReference type="InterPro" id="IPR001647">
    <property type="entry name" value="HTH_TetR"/>
</dbReference>
<protein>
    <recommendedName>
        <fullName evidence="5">HTH tetR-type domain-containing protein</fullName>
    </recommendedName>
</protein>
<dbReference type="Gene3D" id="1.10.10.60">
    <property type="entry name" value="Homeodomain-like"/>
    <property type="match status" value="1"/>
</dbReference>
<dbReference type="Proteomes" id="UP000637628">
    <property type="component" value="Unassembled WGS sequence"/>
</dbReference>
<dbReference type="InterPro" id="IPR009057">
    <property type="entry name" value="Homeodomain-like_sf"/>
</dbReference>
<organism evidence="6 7">
    <name type="scientific">Paractinoplanes durhamensis</name>
    <dbReference type="NCBI Taxonomy" id="113563"/>
    <lineage>
        <taxon>Bacteria</taxon>
        <taxon>Bacillati</taxon>
        <taxon>Actinomycetota</taxon>
        <taxon>Actinomycetes</taxon>
        <taxon>Micromonosporales</taxon>
        <taxon>Micromonosporaceae</taxon>
        <taxon>Paractinoplanes</taxon>
    </lineage>
</organism>
<sequence length="198" mass="22216">MTSSLPAGLRERKKAKTRLAIREHAMRLFEEQGYAATTVDQIAEAAEVSPSTFFRYFPTKEDVILIDDYDPVIVEAIRDQPAGVPPVTALLEGMRSVFLALTEEEWASERRRQRIFQAVPELRARAMSQTVMAIDMLAGTLAERDGRTGDDLTYRVIAGAMVGVVMAITPPGTATFEEGDFRRLEEALHILEENFRLR</sequence>
<dbReference type="RefSeq" id="WP_203734616.1">
    <property type="nucleotide sequence ID" value="NZ_BAAATX010000019.1"/>
</dbReference>
<name>A0ABQ3ZA94_9ACTN</name>
<keyword evidence="1" id="KW-0805">Transcription regulation</keyword>
<feature type="domain" description="HTH tetR-type" evidence="5">
    <location>
        <begin position="15"/>
        <end position="75"/>
    </location>
</feature>
<dbReference type="SUPFAM" id="SSF46689">
    <property type="entry name" value="Homeodomain-like"/>
    <property type="match status" value="1"/>
</dbReference>
<evidence type="ECO:0000256" key="2">
    <source>
        <dbReference type="ARBA" id="ARBA00023125"/>
    </source>
</evidence>
<keyword evidence="2 4" id="KW-0238">DNA-binding</keyword>
<comment type="caution">
    <text evidence="6">The sequence shown here is derived from an EMBL/GenBank/DDBJ whole genome shotgun (WGS) entry which is preliminary data.</text>
</comment>
<evidence type="ECO:0000259" key="5">
    <source>
        <dbReference type="PROSITE" id="PS50977"/>
    </source>
</evidence>
<feature type="DNA-binding region" description="H-T-H motif" evidence="4">
    <location>
        <begin position="38"/>
        <end position="57"/>
    </location>
</feature>
<evidence type="ECO:0000313" key="6">
    <source>
        <dbReference type="EMBL" id="GIE06755.1"/>
    </source>
</evidence>
<dbReference type="PANTHER" id="PTHR30055:SF234">
    <property type="entry name" value="HTH-TYPE TRANSCRIPTIONAL REGULATOR BETI"/>
    <property type="match status" value="1"/>
</dbReference>
<dbReference type="PROSITE" id="PS50977">
    <property type="entry name" value="HTH_TETR_2"/>
    <property type="match status" value="1"/>
</dbReference>
<dbReference type="EMBL" id="BOML01000067">
    <property type="protein sequence ID" value="GIE06755.1"/>
    <property type="molecule type" value="Genomic_DNA"/>
</dbReference>
<evidence type="ECO:0000256" key="1">
    <source>
        <dbReference type="ARBA" id="ARBA00023015"/>
    </source>
</evidence>
<dbReference type="PRINTS" id="PR00455">
    <property type="entry name" value="HTHTETR"/>
</dbReference>
<evidence type="ECO:0000256" key="3">
    <source>
        <dbReference type="ARBA" id="ARBA00023163"/>
    </source>
</evidence>
<dbReference type="InterPro" id="IPR050109">
    <property type="entry name" value="HTH-type_TetR-like_transc_reg"/>
</dbReference>
<accession>A0ABQ3ZA94</accession>
<dbReference type="Pfam" id="PF00440">
    <property type="entry name" value="TetR_N"/>
    <property type="match status" value="1"/>
</dbReference>
<reference evidence="6 7" key="1">
    <citation type="submission" date="2021-01" db="EMBL/GenBank/DDBJ databases">
        <title>Whole genome shotgun sequence of Actinoplanes durhamensis NBRC 14914.</title>
        <authorList>
            <person name="Komaki H."/>
            <person name="Tamura T."/>
        </authorList>
    </citation>
    <scope>NUCLEOTIDE SEQUENCE [LARGE SCALE GENOMIC DNA]</scope>
    <source>
        <strain evidence="6 7">NBRC 14914</strain>
    </source>
</reference>
<dbReference type="PANTHER" id="PTHR30055">
    <property type="entry name" value="HTH-TYPE TRANSCRIPTIONAL REGULATOR RUTR"/>
    <property type="match status" value="1"/>
</dbReference>
<dbReference type="Pfam" id="PF17754">
    <property type="entry name" value="TetR_C_14"/>
    <property type="match status" value="1"/>
</dbReference>
<dbReference type="InterPro" id="IPR041347">
    <property type="entry name" value="MftR_C"/>
</dbReference>